<evidence type="ECO:0000313" key="2">
    <source>
        <dbReference type="EMBL" id="PNT42689.1"/>
    </source>
</evidence>
<organism evidence="2 3">
    <name type="scientific">Populus trichocarpa</name>
    <name type="common">Western balsam poplar</name>
    <name type="synonym">Populus balsamifera subsp. trichocarpa</name>
    <dbReference type="NCBI Taxonomy" id="3694"/>
    <lineage>
        <taxon>Eukaryota</taxon>
        <taxon>Viridiplantae</taxon>
        <taxon>Streptophyta</taxon>
        <taxon>Embryophyta</taxon>
        <taxon>Tracheophyta</taxon>
        <taxon>Spermatophyta</taxon>
        <taxon>Magnoliopsida</taxon>
        <taxon>eudicotyledons</taxon>
        <taxon>Gunneridae</taxon>
        <taxon>Pentapetalae</taxon>
        <taxon>rosids</taxon>
        <taxon>fabids</taxon>
        <taxon>Malpighiales</taxon>
        <taxon>Salicaceae</taxon>
        <taxon>Saliceae</taxon>
        <taxon>Populus</taxon>
    </lineage>
</organism>
<dbReference type="InParanoid" id="U5GKY1"/>
<proteinExistence type="predicted"/>
<dbReference type="AlphaFoldDB" id="U5GKY1"/>
<name>U5GKY1_POPTR</name>
<gene>
    <name evidence="2" type="ORF">POPTR_004G227300</name>
</gene>
<evidence type="ECO:0000256" key="1">
    <source>
        <dbReference type="SAM" id="Phobius"/>
    </source>
</evidence>
<keyword evidence="1" id="KW-0812">Transmembrane</keyword>
<protein>
    <submittedName>
        <fullName evidence="2">Uncharacterized protein</fullName>
    </submittedName>
</protein>
<reference evidence="2 3" key="1">
    <citation type="journal article" date="2006" name="Science">
        <title>The genome of black cottonwood, Populus trichocarpa (Torr. &amp; Gray).</title>
        <authorList>
            <person name="Tuskan G.A."/>
            <person name="Difazio S."/>
            <person name="Jansson S."/>
            <person name="Bohlmann J."/>
            <person name="Grigoriev I."/>
            <person name="Hellsten U."/>
            <person name="Putnam N."/>
            <person name="Ralph S."/>
            <person name="Rombauts S."/>
            <person name="Salamov A."/>
            <person name="Schein J."/>
            <person name="Sterck L."/>
            <person name="Aerts A."/>
            <person name="Bhalerao R.R."/>
            <person name="Bhalerao R.P."/>
            <person name="Blaudez D."/>
            <person name="Boerjan W."/>
            <person name="Brun A."/>
            <person name="Brunner A."/>
            <person name="Busov V."/>
            <person name="Campbell M."/>
            <person name="Carlson J."/>
            <person name="Chalot M."/>
            <person name="Chapman J."/>
            <person name="Chen G.L."/>
            <person name="Cooper D."/>
            <person name="Coutinho P.M."/>
            <person name="Couturier J."/>
            <person name="Covert S."/>
            <person name="Cronk Q."/>
            <person name="Cunningham R."/>
            <person name="Davis J."/>
            <person name="Degroeve S."/>
            <person name="Dejardin A."/>
            <person name="Depamphilis C."/>
            <person name="Detter J."/>
            <person name="Dirks B."/>
            <person name="Dubchak I."/>
            <person name="Duplessis S."/>
            <person name="Ehlting J."/>
            <person name="Ellis B."/>
            <person name="Gendler K."/>
            <person name="Goodstein D."/>
            <person name="Gribskov M."/>
            <person name="Grimwood J."/>
            <person name="Groover A."/>
            <person name="Gunter L."/>
            <person name="Hamberger B."/>
            <person name="Heinze B."/>
            <person name="Helariutta Y."/>
            <person name="Henrissat B."/>
            <person name="Holligan D."/>
            <person name="Holt R."/>
            <person name="Huang W."/>
            <person name="Islam-Faridi N."/>
            <person name="Jones S."/>
            <person name="Jones-Rhoades M."/>
            <person name="Jorgensen R."/>
            <person name="Joshi C."/>
            <person name="Kangasjarvi J."/>
            <person name="Karlsson J."/>
            <person name="Kelleher C."/>
            <person name="Kirkpatrick R."/>
            <person name="Kirst M."/>
            <person name="Kohler A."/>
            <person name="Kalluri U."/>
            <person name="Larimer F."/>
            <person name="Leebens-Mack J."/>
            <person name="Leple J.C."/>
            <person name="Locascio P."/>
            <person name="Lou Y."/>
            <person name="Lucas S."/>
            <person name="Martin F."/>
            <person name="Montanini B."/>
            <person name="Napoli C."/>
            <person name="Nelson D.R."/>
            <person name="Nelson C."/>
            <person name="Nieminen K."/>
            <person name="Nilsson O."/>
            <person name="Pereda V."/>
            <person name="Peter G."/>
            <person name="Philippe R."/>
            <person name="Pilate G."/>
            <person name="Poliakov A."/>
            <person name="Razumovskaya J."/>
            <person name="Richardson P."/>
            <person name="Rinaldi C."/>
            <person name="Ritland K."/>
            <person name="Rouze P."/>
            <person name="Ryaboy D."/>
            <person name="Schmutz J."/>
            <person name="Schrader J."/>
            <person name="Segerman B."/>
            <person name="Shin H."/>
            <person name="Siddiqui A."/>
            <person name="Sterky F."/>
            <person name="Terry A."/>
            <person name="Tsai C.J."/>
            <person name="Uberbacher E."/>
            <person name="Unneberg P."/>
            <person name="Vahala J."/>
            <person name="Wall K."/>
            <person name="Wessler S."/>
            <person name="Yang G."/>
            <person name="Yin T."/>
            <person name="Douglas C."/>
            <person name="Marra M."/>
            <person name="Sandberg G."/>
            <person name="Van de Peer Y."/>
            <person name="Rokhsar D."/>
        </authorList>
    </citation>
    <scope>NUCLEOTIDE SEQUENCE [LARGE SCALE GENOMIC DNA]</scope>
    <source>
        <strain evidence="3">cv. Nisqually</strain>
    </source>
</reference>
<feature type="transmembrane region" description="Helical" evidence="1">
    <location>
        <begin position="34"/>
        <end position="53"/>
    </location>
</feature>
<keyword evidence="3" id="KW-1185">Reference proteome</keyword>
<dbReference type="EMBL" id="CM009293">
    <property type="protein sequence ID" value="PNT42689.1"/>
    <property type="molecule type" value="Genomic_DNA"/>
</dbReference>
<evidence type="ECO:0000313" key="3">
    <source>
        <dbReference type="Proteomes" id="UP000006729"/>
    </source>
</evidence>
<dbReference type="HOGENOM" id="CLU_2659126_0_0_1"/>
<dbReference type="Proteomes" id="UP000006729">
    <property type="component" value="Chromosome 4"/>
</dbReference>
<sequence>MLLCKGISSSNLLPKIPEKKQSHKERYCPSLHPFSLLSSSIFCNLVLLLYMKWIMPYYHKNKRELFRRADSKLPST</sequence>
<accession>U5GKY1</accession>
<keyword evidence="1" id="KW-1133">Transmembrane helix</keyword>
<keyword evidence="1" id="KW-0472">Membrane</keyword>